<dbReference type="AlphaFoldDB" id="A0A8J5KQD7"/>
<dbReference type="PANTHER" id="PTHR20961:SF5">
    <property type="entry name" value="GLYCOSYLTRANSFERASE-RELATED"/>
    <property type="match status" value="1"/>
</dbReference>
<dbReference type="InterPro" id="IPR007657">
    <property type="entry name" value="Glycosyltransferase_61"/>
</dbReference>
<evidence type="ECO:0000313" key="2">
    <source>
        <dbReference type="Proteomes" id="UP000734854"/>
    </source>
</evidence>
<dbReference type="PANTHER" id="PTHR20961">
    <property type="entry name" value="GLYCOSYLTRANSFERASE"/>
    <property type="match status" value="1"/>
</dbReference>
<organism evidence="1 2">
    <name type="scientific">Zingiber officinale</name>
    <name type="common">Ginger</name>
    <name type="synonym">Amomum zingiber</name>
    <dbReference type="NCBI Taxonomy" id="94328"/>
    <lineage>
        <taxon>Eukaryota</taxon>
        <taxon>Viridiplantae</taxon>
        <taxon>Streptophyta</taxon>
        <taxon>Embryophyta</taxon>
        <taxon>Tracheophyta</taxon>
        <taxon>Spermatophyta</taxon>
        <taxon>Magnoliopsida</taxon>
        <taxon>Liliopsida</taxon>
        <taxon>Zingiberales</taxon>
        <taxon>Zingiberaceae</taxon>
        <taxon>Zingiber</taxon>
    </lineage>
</organism>
<name>A0A8J5KQD7_ZINOF</name>
<keyword evidence="2" id="KW-1185">Reference proteome</keyword>
<gene>
    <name evidence="1" type="ORF">ZIOFF_056230</name>
</gene>
<comment type="caution">
    <text evidence="1">The sequence shown here is derived from an EMBL/GenBank/DDBJ whole genome shotgun (WGS) entry which is preliminary data.</text>
</comment>
<dbReference type="Proteomes" id="UP000734854">
    <property type="component" value="Unassembled WGS sequence"/>
</dbReference>
<dbReference type="EMBL" id="JACMSC010000015">
    <property type="protein sequence ID" value="KAG6487639.1"/>
    <property type="molecule type" value="Genomic_DNA"/>
</dbReference>
<proteinExistence type="predicted"/>
<accession>A0A8J5KQD7</accession>
<dbReference type="GO" id="GO:0016757">
    <property type="term" value="F:glycosyltransferase activity"/>
    <property type="evidence" value="ECO:0007669"/>
    <property type="project" value="InterPro"/>
</dbReference>
<protein>
    <submittedName>
        <fullName evidence="1">Uncharacterized protein</fullName>
    </submittedName>
</protein>
<reference evidence="1 2" key="1">
    <citation type="submission" date="2020-08" db="EMBL/GenBank/DDBJ databases">
        <title>Plant Genome Project.</title>
        <authorList>
            <person name="Zhang R.-G."/>
        </authorList>
    </citation>
    <scope>NUCLEOTIDE SEQUENCE [LARGE SCALE GENOMIC DNA]</scope>
    <source>
        <tissue evidence="1">Rhizome</tissue>
    </source>
</reference>
<sequence length="233" mass="25329">MAGRIPFAKVIHLLLLAFLIVPPFLLLTRLRTQMDPLSLLNLQLSTLANIKFKVLEENTRSVDEQDDEMMVKPIALSSEREEKAGGTQQQSSNDTELIVDSVAENAISKAVISCDFSQRRTDTCVLQGDVRIQPSSSSVVLVESPGDGLPENTTYSLRPYARKWETPVMELIRPLSVSVSAAHGARECGVRHAVPVVVFSTGGFAGRNFFHDFSDVLIPSSSPRSTTAAASGS</sequence>
<evidence type="ECO:0000313" key="1">
    <source>
        <dbReference type="EMBL" id="KAG6487639.1"/>
    </source>
</evidence>